<dbReference type="Proteomes" id="UP001161757">
    <property type="component" value="Unassembled WGS sequence"/>
</dbReference>
<organism evidence="3 4">
    <name type="scientific">Exophiala dermatitidis</name>
    <name type="common">Black yeast-like fungus</name>
    <name type="synonym">Wangiella dermatitidis</name>
    <dbReference type="NCBI Taxonomy" id="5970"/>
    <lineage>
        <taxon>Eukaryota</taxon>
        <taxon>Fungi</taxon>
        <taxon>Dikarya</taxon>
        <taxon>Ascomycota</taxon>
        <taxon>Pezizomycotina</taxon>
        <taxon>Eurotiomycetes</taxon>
        <taxon>Chaetothyriomycetidae</taxon>
        <taxon>Chaetothyriales</taxon>
        <taxon>Herpotrichiellaceae</taxon>
        <taxon>Exophiala</taxon>
    </lineage>
</organism>
<dbReference type="GO" id="GO:0005811">
    <property type="term" value="C:lipid droplet"/>
    <property type="evidence" value="ECO:0007669"/>
    <property type="project" value="TreeGrafter"/>
</dbReference>
<evidence type="ECO:0000313" key="3">
    <source>
        <dbReference type="EMBL" id="KAJ8993351.1"/>
    </source>
</evidence>
<dbReference type="Pfam" id="PF09804">
    <property type="entry name" value="DENND11"/>
    <property type="match status" value="1"/>
</dbReference>
<dbReference type="AlphaFoldDB" id="A0AAN6EX78"/>
<proteinExistence type="predicted"/>
<feature type="region of interest" description="Disordered" evidence="1">
    <location>
        <begin position="431"/>
        <end position="455"/>
    </location>
</feature>
<evidence type="ECO:0000259" key="2">
    <source>
        <dbReference type="Pfam" id="PF14831"/>
    </source>
</evidence>
<sequence>MADHNPLRIDTSNEPPVPPIAAAFLVNFDHRKGCRYTLVWHRSVDGAQVEGVVEFKSLPSGLHNVEEDLVYFIHDDYSGLSAFINKPDGESERAARMLAVGVLVPLEQGRTGRSWRHAEALQALARAQIKDVTNNTALEEYWEKYKLCPENRSEQQHDGAADYFHTDPSANGYRKSRAMSTATAYLPSHHTLAPHHPALTLLDSADLFGPLLFPLYRAALLRKRILIVADTPVQSSCNLVYNMSILSSVSRALLSYVPSIDTPCLRLRPLFTVGVGDIPQLEASKPSPDAAAFANDSWIACTTDDVLSTKPHLYDVLVLMPQSGSENAAKKVFPRMVMSTPELTKAFPKTGVKSTQRDFHRFVRLQEGLRKFLPSKVAPHGDSNNDTEASSIMSSRMSTYSVNKAIVEPPSWSRVAYNSLIWWASAGDRRGGFGDTEEAETEQDRALLHDEEEVDKEQSREVALVAYFHRMTETIFQTIAEAIARNDASGSGTSSYHDASNAEESTDGMERDEVGQAGIVDEDETQALLPEERKQNEVEITPEDMAAMGLDSWSASDRAFVEELVKLWWRRKAVVRPTSIECCGLKIY</sequence>
<comment type="caution">
    <text evidence="3">The sequence shown here is derived from an EMBL/GenBank/DDBJ whole genome shotgun (WGS) entry which is preliminary data.</text>
</comment>
<feature type="compositionally biased region" description="Polar residues" evidence="1">
    <location>
        <begin position="488"/>
        <end position="498"/>
    </location>
</feature>
<dbReference type="InterPro" id="IPR028115">
    <property type="entry name" value="DUF4484"/>
</dbReference>
<dbReference type="InterPro" id="IPR018626">
    <property type="entry name" value="LCHN/Anr2"/>
</dbReference>
<protein>
    <recommendedName>
        <fullName evidence="2">DUF4484 domain-containing protein</fullName>
    </recommendedName>
</protein>
<gene>
    <name evidence="3" type="ORF">HRR80_003374</name>
</gene>
<evidence type="ECO:0000313" key="4">
    <source>
        <dbReference type="Proteomes" id="UP001161757"/>
    </source>
</evidence>
<dbReference type="EMBL" id="JAJGCB010000004">
    <property type="protein sequence ID" value="KAJ8993351.1"/>
    <property type="molecule type" value="Genomic_DNA"/>
</dbReference>
<feature type="region of interest" description="Disordered" evidence="1">
    <location>
        <begin position="487"/>
        <end position="511"/>
    </location>
</feature>
<dbReference type="PANTHER" id="PTHR28153:SF1">
    <property type="entry name" value="DUF4484 DOMAIN-CONTAINING PROTEIN"/>
    <property type="match status" value="1"/>
</dbReference>
<dbReference type="Pfam" id="PF14831">
    <property type="entry name" value="DUF4484"/>
    <property type="match status" value="1"/>
</dbReference>
<reference evidence="3" key="1">
    <citation type="submission" date="2023-01" db="EMBL/GenBank/DDBJ databases">
        <title>Exophiala dermititidis isolated from Cystic Fibrosis Patient.</title>
        <authorList>
            <person name="Kurbessoian T."/>
            <person name="Crocker A."/>
            <person name="Murante D."/>
            <person name="Hogan D.A."/>
            <person name="Stajich J.E."/>
        </authorList>
    </citation>
    <scope>NUCLEOTIDE SEQUENCE</scope>
    <source>
        <strain evidence="3">Ex8</strain>
    </source>
</reference>
<feature type="domain" description="DUF4484" evidence="2">
    <location>
        <begin position="407"/>
        <end position="587"/>
    </location>
</feature>
<name>A0AAN6EX78_EXODE</name>
<accession>A0AAN6EX78</accession>
<evidence type="ECO:0000256" key="1">
    <source>
        <dbReference type="SAM" id="MobiDB-lite"/>
    </source>
</evidence>
<dbReference type="PANTHER" id="PTHR28153">
    <property type="entry name" value="PROTEIN, PUTATIVE-RELATED"/>
    <property type="match status" value="1"/>
</dbReference>
<dbReference type="InterPro" id="IPR053056">
    <property type="entry name" value="Lipid_Metab_Assoc_Protein"/>
</dbReference>